<dbReference type="InterPro" id="IPR005828">
    <property type="entry name" value="MFS_sugar_transport-like"/>
</dbReference>
<dbReference type="InterPro" id="IPR036259">
    <property type="entry name" value="MFS_trans_sf"/>
</dbReference>
<dbReference type="Pfam" id="PF00083">
    <property type="entry name" value="Sugar_tr"/>
    <property type="match status" value="1"/>
</dbReference>
<reference evidence="8 9" key="1">
    <citation type="submission" date="2023-08" db="EMBL/GenBank/DDBJ databases">
        <title>Black Yeasts Isolated from many extreme environments.</title>
        <authorList>
            <person name="Coleine C."/>
            <person name="Stajich J.E."/>
            <person name="Selbmann L."/>
        </authorList>
    </citation>
    <scope>NUCLEOTIDE SEQUENCE [LARGE SCALE GENOMIC DNA]</scope>
    <source>
        <strain evidence="8 9">CCFEE 5885</strain>
    </source>
</reference>
<comment type="caution">
    <text evidence="8">The sequence shown here is derived from an EMBL/GenBank/DDBJ whole genome shotgun (WGS) entry which is preliminary data.</text>
</comment>
<proteinExistence type="predicted"/>
<dbReference type="Proteomes" id="UP001345013">
    <property type="component" value="Unassembled WGS sequence"/>
</dbReference>
<keyword evidence="9" id="KW-1185">Reference proteome</keyword>
<feature type="transmembrane region" description="Helical" evidence="6">
    <location>
        <begin position="509"/>
        <end position="529"/>
    </location>
</feature>
<feature type="domain" description="Major facilitator superfamily (MFS) profile" evidence="7">
    <location>
        <begin position="63"/>
        <end position="532"/>
    </location>
</feature>
<feature type="transmembrane region" description="Helical" evidence="6">
    <location>
        <begin position="187"/>
        <end position="210"/>
    </location>
</feature>
<protein>
    <recommendedName>
        <fullName evidence="7">Major facilitator superfamily (MFS) profile domain-containing protein</fullName>
    </recommendedName>
</protein>
<evidence type="ECO:0000259" key="7">
    <source>
        <dbReference type="PROSITE" id="PS50850"/>
    </source>
</evidence>
<feature type="transmembrane region" description="Helical" evidence="6">
    <location>
        <begin position="394"/>
        <end position="413"/>
    </location>
</feature>
<accession>A0ABR0KPL4</accession>
<dbReference type="InterPro" id="IPR020846">
    <property type="entry name" value="MFS_dom"/>
</dbReference>
<dbReference type="SUPFAM" id="SSF103473">
    <property type="entry name" value="MFS general substrate transporter"/>
    <property type="match status" value="1"/>
</dbReference>
<feature type="transmembrane region" description="Helical" evidence="6">
    <location>
        <begin position="101"/>
        <end position="121"/>
    </location>
</feature>
<gene>
    <name evidence="8" type="ORF">LTR24_000952</name>
</gene>
<organism evidence="8 9">
    <name type="scientific">Lithohypha guttulata</name>
    <dbReference type="NCBI Taxonomy" id="1690604"/>
    <lineage>
        <taxon>Eukaryota</taxon>
        <taxon>Fungi</taxon>
        <taxon>Dikarya</taxon>
        <taxon>Ascomycota</taxon>
        <taxon>Pezizomycotina</taxon>
        <taxon>Eurotiomycetes</taxon>
        <taxon>Chaetothyriomycetidae</taxon>
        <taxon>Chaetothyriales</taxon>
        <taxon>Trichomeriaceae</taxon>
        <taxon>Lithohypha</taxon>
    </lineage>
</organism>
<evidence type="ECO:0000256" key="3">
    <source>
        <dbReference type="ARBA" id="ARBA00022692"/>
    </source>
</evidence>
<dbReference type="PANTHER" id="PTHR23511">
    <property type="entry name" value="SYNAPTIC VESICLE GLYCOPROTEIN 2"/>
    <property type="match status" value="1"/>
</dbReference>
<keyword evidence="4 6" id="KW-1133">Transmembrane helix</keyword>
<feature type="transmembrane region" description="Helical" evidence="6">
    <location>
        <begin position="61"/>
        <end position="89"/>
    </location>
</feature>
<dbReference type="EMBL" id="JAVRRG010000006">
    <property type="protein sequence ID" value="KAK5100806.1"/>
    <property type="molecule type" value="Genomic_DNA"/>
</dbReference>
<dbReference type="PROSITE" id="PS50850">
    <property type="entry name" value="MFS"/>
    <property type="match status" value="1"/>
</dbReference>
<feature type="transmembrane region" description="Helical" evidence="6">
    <location>
        <begin position="344"/>
        <end position="363"/>
    </location>
</feature>
<evidence type="ECO:0000256" key="1">
    <source>
        <dbReference type="ARBA" id="ARBA00004141"/>
    </source>
</evidence>
<evidence type="ECO:0000256" key="5">
    <source>
        <dbReference type="ARBA" id="ARBA00023136"/>
    </source>
</evidence>
<feature type="transmembrane region" description="Helical" evidence="6">
    <location>
        <begin position="445"/>
        <end position="467"/>
    </location>
</feature>
<feature type="transmembrane region" description="Helical" evidence="6">
    <location>
        <begin position="151"/>
        <end position="175"/>
    </location>
</feature>
<comment type="subcellular location">
    <subcellularLocation>
        <location evidence="1">Membrane</location>
        <topology evidence="1">Multi-pass membrane protein</topology>
    </subcellularLocation>
</comment>
<keyword evidence="3 6" id="KW-0812">Transmembrane</keyword>
<dbReference type="PANTHER" id="PTHR23511:SF3">
    <property type="entry name" value="MAJOR FACILITATOR SUPERFAMILY (MFS) PROFILE DOMAIN-CONTAINING PROTEIN"/>
    <property type="match status" value="1"/>
</dbReference>
<name>A0ABR0KPL4_9EURO</name>
<evidence type="ECO:0000313" key="8">
    <source>
        <dbReference type="EMBL" id="KAK5100806.1"/>
    </source>
</evidence>
<feature type="transmembrane region" description="Helical" evidence="6">
    <location>
        <begin position="244"/>
        <end position="265"/>
    </location>
</feature>
<evidence type="ECO:0000313" key="9">
    <source>
        <dbReference type="Proteomes" id="UP001345013"/>
    </source>
</evidence>
<keyword evidence="5 6" id="KW-0472">Membrane</keyword>
<dbReference type="Gene3D" id="1.20.1250.20">
    <property type="entry name" value="MFS general substrate transporter like domains"/>
    <property type="match status" value="1"/>
</dbReference>
<evidence type="ECO:0000256" key="6">
    <source>
        <dbReference type="SAM" id="Phobius"/>
    </source>
</evidence>
<keyword evidence="2" id="KW-0813">Transport</keyword>
<evidence type="ECO:0000256" key="4">
    <source>
        <dbReference type="ARBA" id="ARBA00022989"/>
    </source>
</evidence>
<evidence type="ECO:0000256" key="2">
    <source>
        <dbReference type="ARBA" id="ARBA00022448"/>
    </source>
</evidence>
<sequence>MEKDNKERTRSSTHIAQNGEEDISVGAILKGTAGRSLSTFEKKAALINAETDKFGMGRYQWCIWTLCGFGYFLDLAWSQGVGLIASAIWQEMGVPDTATANIWSCANAGLAIGAFTWGILVDIIGRRWAFNLTCLITSVFGLLLAAPKFNYGAICAIYFLASLGLGGNIPIDATIALEFLPQNRRNLVSLLSMWQPIGVVAASGIAYGTAAKWRCDPDLPSCRAVAAGDACCTVSSNMGWRYEVIVLGCMTLTVFFLRYFVFHFYESPKFLLQKGREAEAIEVLHKIAKFNRAPAPTLTVEDFAAIEEVGHEEGTRVPPASAKHVVANVFNSMKHLKGLFTDKLHLFIFGLLAIAYMGDYWSFNLAGQYLPIVLLRFNVSSGTGTVSDTYKQYVYIYLPGILGAFLALISVQLPLLGRKWSLVLSAACQGLSMAMYTQVRSTAGYVGLNALEYIMQTFFNAVLYASAPELFPTEYRGSATGMLSCLGRIAGIVAPFAGAHYLAADSSGILWLGAGGIWLSAIMMIFLPIEMRNRQMY</sequence>
<feature type="transmembrane region" description="Helical" evidence="6">
    <location>
        <begin position="128"/>
        <end position="145"/>
    </location>
</feature>